<evidence type="ECO:0000256" key="1">
    <source>
        <dbReference type="SAM" id="SignalP"/>
    </source>
</evidence>
<accession>A0A1G6R4Q8</accession>
<dbReference type="Proteomes" id="UP000199501">
    <property type="component" value="Unassembled WGS sequence"/>
</dbReference>
<dbReference type="Pfam" id="PF03995">
    <property type="entry name" value="Inhibitor_I36"/>
    <property type="match status" value="1"/>
</dbReference>
<dbReference type="EMBL" id="FMZZ01000006">
    <property type="protein sequence ID" value="SDC99639.1"/>
    <property type="molecule type" value="Genomic_DNA"/>
</dbReference>
<protein>
    <submittedName>
        <fullName evidence="2">Peptidase inhibitor family I36</fullName>
    </submittedName>
</protein>
<evidence type="ECO:0000313" key="2">
    <source>
        <dbReference type="EMBL" id="SDC99639.1"/>
    </source>
</evidence>
<organism evidence="2 3">
    <name type="scientific">Actinokineospora iranica</name>
    <dbReference type="NCBI Taxonomy" id="1271860"/>
    <lineage>
        <taxon>Bacteria</taxon>
        <taxon>Bacillati</taxon>
        <taxon>Actinomycetota</taxon>
        <taxon>Actinomycetes</taxon>
        <taxon>Pseudonocardiales</taxon>
        <taxon>Pseudonocardiaceae</taxon>
        <taxon>Actinokineospora</taxon>
    </lineage>
</organism>
<gene>
    <name evidence="2" type="ORF">SAMN05216174_106148</name>
</gene>
<feature type="chain" id="PRO_5011551525" evidence="1">
    <location>
        <begin position="31"/>
        <end position="125"/>
    </location>
</feature>
<dbReference type="STRING" id="1271860.SAMN05216174_106148"/>
<keyword evidence="3" id="KW-1185">Reference proteome</keyword>
<sequence length="125" mass="13566">MTNRIRTTQAVLLAILAALTVALTPTTASATTPPPCDSGELCLWPSPQYKGVPLRISLTTTNPGECVPLPESDDTRSFANLLTRPVTLYQGRECDTEGEFDTYPGKGTYVPHSPFVVRAIQIWST</sequence>
<keyword evidence="1" id="KW-0732">Signal</keyword>
<reference evidence="3" key="1">
    <citation type="submission" date="2016-10" db="EMBL/GenBank/DDBJ databases">
        <authorList>
            <person name="Varghese N."/>
            <person name="Submissions S."/>
        </authorList>
    </citation>
    <scope>NUCLEOTIDE SEQUENCE [LARGE SCALE GENOMIC DNA]</scope>
    <source>
        <strain evidence="3">IBRC-M 10403</strain>
    </source>
</reference>
<proteinExistence type="predicted"/>
<evidence type="ECO:0000313" key="3">
    <source>
        <dbReference type="Proteomes" id="UP000199501"/>
    </source>
</evidence>
<dbReference type="RefSeq" id="WP_091450558.1">
    <property type="nucleotide sequence ID" value="NZ_FMZZ01000006.1"/>
</dbReference>
<name>A0A1G6R4Q8_9PSEU</name>
<dbReference type="AlphaFoldDB" id="A0A1G6R4Q8"/>
<feature type="signal peptide" evidence="1">
    <location>
        <begin position="1"/>
        <end position="30"/>
    </location>
</feature>
<dbReference type="OrthoDB" id="5196292at2"/>